<dbReference type="SUPFAM" id="SSF56784">
    <property type="entry name" value="HAD-like"/>
    <property type="match status" value="1"/>
</dbReference>
<dbReference type="InterPro" id="IPR036412">
    <property type="entry name" value="HAD-like_sf"/>
</dbReference>
<accession>A0A6B8WBN3</accession>
<dbReference type="KEGG" id="cok:COCCU_14175"/>
<sequence>MIPTQKEVRIAMIEPRPTVVIFDVNETLSDQSSLRDRLVEVGAPAELLPEWFSGILRDGMALTAAGGYADFADLARDGLRALLPARAGLTPSDGLIDQVVAGFHRLDVHPDVAEGVRLLHGSGIRLITMTNGSTTITEALLDRAGLREYFELHLDVRGPRRWKPAPAAYGYALARAGVAAGDALLVAVHPWDVDGALRAGLRGAWIRRGQAATAYPKAMVAPTITADDLVELGAMFT</sequence>
<dbReference type="PANTHER" id="PTHR43316">
    <property type="entry name" value="HYDROLASE, HALOACID DELAHOGENASE-RELATED"/>
    <property type="match status" value="1"/>
</dbReference>
<dbReference type="Pfam" id="PF00702">
    <property type="entry name" value="Hydrolase"/>
    <property type="match status" value="1"/>
</dbReference>
<dbReference type="InterPro" id="IPR023214">
    <property type="entry name" value="HAD_sf"/>
</dbReference>
<dbReference type="SFLD" id="SFLDS00003">
    <property type="entry name" value="Haloacid_Dehalogenase"/>
    <property type="match status" value="1"/>
</dbReference>
<dbReference type="EC" id="3.8.1.2" evidence="2"/>
<dbReference type="AlphaFoldDB" id="A0A6B8WBN3"/>
<dbReference type="EMBL" id="CP046456">
    <property type="protein sequence ID" value="QGU08725.1"/>
    <property type="molecule type" value="Genomic_DNA"/>
</dbReference>
<name>A0A6B8WBN3_9CORY</name>
<dbReference type="CDD" id="cd02588">
    <property type="entry name" value="HAD_L2-DEX"/>
    <property type="match status" value="1"/>
</dbReference>
<evidence type="ECO:0000313" key="2">
    <source>
        <dbReference type="EMBL" id="QGU08725.1"/>
    </source>
</evidence>
<dbReference type="GO" id="GO:0018784">
    <property type="term" value="F:(S)-2-haloacid dehalogenase activity"/>
    <property type="evidence" value="ECO:0007669"/>
    <property type="project" value="UniProtKB-EC"/>
</dbReference>
<reference evidence="2 3" key="1">
    <citation type="submission" date="2019-11" db="EMBL/GenBank/DDBJ databases">
        <title>Complete genome sequence of Corynebacterium kalinowskii 1959, a novel Corynebacterium species isolated from soil of a small paddock in Vilsendorf, Germany.</title>
        <authorList>
            <person name="Schaffert L."/>
            <person name="Ruwe M."/>
            <person name="Milse J."/>
            <person name="Hanuschka K."/>
            <person name="Ortseifen V."/>
            <person name="Droste J."/>
            <person name="Brandt D."/>
            <person name="Schlueter L."/>
            <person name="Kutter Y."/>
            <person name="Vinke S."/>
            <person name="Viehoefer P."/>
            <person name="Jacob L."/>
            <person name="Luebke N.-C."/>
            <person name="Schulte-Berndt E."/>
            <person name="Hain C."/>
            <person name="Linder M."/>
            <person name="Schmidt P."/>
            <person name="Wollenschlaeger L."/>
            <person name="Luttermann T."/>
            <person name="Thieme E."/>
            <person name="Hassa J."/>
            <person name="Haak M."/>
            <person name="Wittchen M."/>
            <person name="Mentz A."/>
            <person name="Persicke M."/>
            <person name="Busche T."/>
            <person name="Ruckert C."/>
        </authorList>
    </citation>
    <scope>NUCLEOTIDE SEQUENCE [LARGE SCALE GENOMIC DNA]</scope>
    <source>
        <strain evidence="2 3">2039</strain>
        <plasmid evidence="3">pcoccu</plasmid>
    </source>
</reference>
<evidence type="ECO:0000313" key="3">
    <source>
        <dbReference type="Proteomes" id="UP000424462"/>
    </source>
</evidence>
<dbReference type="PANTHER" id="PTHR43316:SF3">
    <property type="entry name" value="HALOACID DEHALOGENASE, TYPE II (AFU_ORTHOLOGUE AFUA_2G07750)-RELATED"/>
    <property type="match status" value="1"/>
</dbReference>
<dbReference type="Proteomes" id="UP000424462">
    <property type="component" value="Plasmid pCOCCU"/>
</dbReference>
<organism evidence="2 3">
    <name type="scientific">Corynebacterium occultum</name>
    <dbReference type="NCBI Taxonomy" id="2675219"/>
    <lineage>
        <taxon>Bacteria</taxon>
        <taxon>Bacillati</taxon>
        <taxon>Actinomycetota</taxon>
        <taxon>Actinomycetes</taxon>
        <taxon>Mycobacteriales</taxon>
        <taxon>Corynebacteriaceae</taxon>
        <taxon>Corynebacterium</taxon>
    </lineage>
</organism>
<protein>
    <submittedName>
        <fullName evidence="2">(S)-2-haloacid dehalogenase 4A</fullName>
        <ecNumber evidence="2">3.8.1.2</ecNumber>
    </submittedName>
</protein>
<gene>
    <name evidence="2" type="primary">hdl IVa</name>
    <name evidence="2" type="ORF">COCCU_14175</name>
</gene>
<dbReference type="InterPro" id="IPR051540">
    <property type="entry name" value="S-2-haloacid_dehalogenase"/>
</dbReference>
<dbReference type="InterPro" id="IPR023198">
    <property type="entry name" value="PGP-like_dom2"/>
</dbReference>
<geneLocation type="plasmid" evidence="3">
    <name>pcoccu</name>
</geneLocation>
<dbReference type="NCBIfam" id="TIGR01428">
    <property type="entry name" value="HAD_type_II"/>
    <property type="match status" value="1"/>
</dbReference>
<dbReference type="Gene3D" id="1.10.150.240">
    <property type="entry name" value="Putative phosphatase, domain 2"/>
    <property type="match status" value="1"/>
</dbReference>
<proteinExistence type="predicted"/>
<evidence type="ECO:0000256" key="1">
    <source>
        <dbReference type="ARBA" id="ARBA00022801"/>
    </source>
</evidence>
<keyword evidence="2" id="KW-0614">Plasmid</keyword>
<keyword evidence="3" id="KW-1185">Reference proteome</keyword>
<dbReference type="InterPro" id="IPR006328">
    <property type="entry name" value="2-HAD"/>
</dbReference>
<keyword evidence="1 2" id="KW-0378">Hydrolase</keyword>
<dbReference type="Gene3D" id="3.40.50.1000">
    <property type="entry name" value="HAD superfamily/HAD-like"/>
    <property type="match status" value="1"/>
</dbReference>
<dbReference type="SFLD" id="SFLDG01129">
    <property type="entry name" value="C1.5:_HAD__Beta-PGM__Phosphata"/>
    <property type="match status" value="1"/>
</dbReference>